<evidence type="ECO:0000313" key="10">
    <source>
        <dbReference type="Proteomes" id="UP000509510"/>
    </source>
</evidence>
<dbReference type="RefSeq" id="XP_035339823.1">
    <property type="nucleotide sequence ID" value="XM_035483930.1"/>
</dbReference>
<dbReference type="GO" id="GO:0006351">
    <property type="term" value="P:DNA-templated transcription"/>
    <property type="evidence" value="ECO:0007669"/>
    <property type="project" value="InterPro"/>
</dbReference>
<dbReference type="EMBL" id="CP055898">
    <property type="protein sequence ID" value="QKX53644.1"/>
    <property type="molecule type" value="Genomic_DNA"/>
</dbReference>
<organism evidence="9 10">
    <name type="scientific">Talaromyces rugulosus</name>
    <name type="common">Penicillium rugulosum</name>
    <dbReference type="NCBI Taxonomy" id="121627"/>
    <lineage>
        <taxon>Eukaryota</taxon>
        <taxon>Fungi</taxon>
        <taxon>Dikarya</taxon>
        <taxon>Ascomycota</taxon>
        <taxon>Pezizomycotina</taxon>
        <taxon>Eurotiomycetes</taxon>
        <taxon>Eurotiomycetidae</taxon>
        <taxon>Eurotiales</taxon>
        <taxon>Trichocomaceae</taxon>
        <taxon>Talaromyces</taxon>
        <taxon>Talaromyces sect. Islandici</taxon>
    </lineage>
</organism>
<proteinExistence type="predicted"/>
<dbReference type="Pfam" id="PF04082">
    <property type="entry name" value="Fungal_trans"/>
    <property type="match status" value="1"/>
</dbReference>
<dbReference type="GO" id="GO:0008270">
    <property type="term" value="F:zinc ion binding"/>
    <property type="evidence" value="ECO:0007669"/>
    <property type="project" value="InterPro"/>
</dbReference>
<keyword evidence="4" id="KW-0238">DNA-binding</keyword>
<dbReference type="InterPro" id="IPR036864">
    <property type="entry name" value="Zn2-C6_fun-type_DNA-bd_sf"/>
</dbReference>
<evidence type="ECO:0000259" key="8">
    <source>
        <dbReference type="PROSITE" id="PS50048"/>
    </source>
</evidence>
<keyword evidence="5" id="KW-0804">Transcription</keyword>
<dbReference type="SMART" id="SM00066">
    <property type="entry name" value="GAL4"/>
    <property type="match status" value="1"/>
</dbReference>
<feature type="domain" description="Zn(2)-C6 fungal-type" evidence="8">
    <location>
        <begin position="35"/>
        <end position="66"/>
    </location>
</feature>
<dbReference type="PROSITE" id="PS00463">
    <property type="entry name" value="ZN2_CY6_FUNGAL_1"/>
    <property type="match status" value="1"/>
</dbReference>
<dbReference type="Pfam" id="PF00172">
    <property type="entry name" value="Zn_clus"/>
    <property type="match status" value="1"/>
</dbReference>
<dbReference type="GO" id="GO:0000981">
    <property type="term" value="F:DNA-binding transcription factor activity, RNA polymerase II-specific"/>
    <property type="evidence" value="ECO:0007669"/>
    <property type="project" value="InterPro"/>
</dbReference>
<dbReference type="Gene3D" id="4.10.240.10">
    <property type="entry name" value="Zn(2)-C6 fungal-type DNA-binding domain"/>
    <property type="match status" value="1"/>
</dbReference>
<evidence type="ECO:0000256" key="7">
    <source>
        <dbReference type="SAM" id="MobiDB-lite"/>
    </source>
</evidence>
<dbReference type="SMART" id="SM00906">
    <property type="entry name" value="Fungal_trans"/>
    <property type="match status" value="1"/>
</dbReference>
<keyword evidence="3" id="KW-0805">Transcription regulation</keyword>
<feature type="region of interest" description="Disordered" evidence="7">
    <location>
        <begin position="153"/>
        <end position="172"/>
    </location>
</feature>
<dbReference type="GeneID" id="55988236"/>
<evidence type="ECO:0000256" key="1">
    <source>
        <dbReference type="ARBA" id="ARBA00004123"/>
    </source>
</evidence>
<dbReference type="OrthoDB" id="4934715at2759"/>
<evidence type="ECO:0000256" key="5">
    <source>
        <dbReference type="ARBA" id="ARBA00023163"/>
    </source>
</evidence>
<dbReference type="InterPro" id="IPR007219">
    <property type="entry name" value="XnlR_reg_dom"/>
</dbReference>
<comment type="subcellular location">
    <subcellularLocation>
        <location evidence="1">Nucleus</location>
    </subcellularLocation>
</comment>
<dbReference type="KEGG" id="trg:TRUGW13939_00723"/>
<dbReference type="CDD" id="cd12148">
    <property type="entry name" value="fungal_TF_MHR"/>
    <property type="match status" value="1"/>
</dbReference>
<sequence length="674" mass="75935">MSDFSSFTGKFRAHTNAAQYSSAPKVTKRQRESHVCNQCRKSKLRCDRGQPCTSCLKRNEPHFCSYRQNANSRHSGGHQAAVESRLAHLESLITDFLSQRDLSSSQEYLASQESVEVAGNHSREEKSDAPEYAGFTHWSAVLDDIHELKAVLGGPRGESPAPSKSVLTSSRDPIFGSPDSYSLQEIIDEYLPAKIDTDRLLSIYFQGETFIVPFIHAFQFQRAYQEFWEDPKAVNPLWLSILFSICCMASLIREKSESSGLSPPLMASQSARLHTAAGCCLVVGEYHRPQPYAVESLAVYAHCKNLRSLDPSREAGTIIGMVVRMAYQMGYHRDPDSFGSLTVFEGEMRRRFWAVTRQVDVMISFQLGLPSNICPENCDTKSPRNLLDSDFDVDTQVLPASRSENEPTKLLWFIIKDRQLFSFCKICQDALSFTEKSEAEVLQLDQEVRQTHTTVPDILRTRPLSESITDDPFLIMTRTYIEFIHLKSLCILHRKYMARGSIFSAKICIDSGRQLVSQFIEMHKEISPGGRLYATRWMLTNFTMNDFLLGVMVLCLAVHTYRKGTLQSPVIDAFVEGELLQLLQESFDICVEKCPVCKDAQRVSHVLRLVLNGASAPGTAEPQRGGINLETLSLQADHGHADEALPFDITDSFAFMGNDLESLDWFHLDPPLYS</sequence>
<dbReference type="GO" id="GO:0003677">
    <property type="term" value="F:DNA binding"/>
    <property type="evidence" value="ECO:0007669"/>
    <property type="project" value="UniProtKB-KW"/>
</dbReference>
<dbReference type="Proteomes" id="UP000509510">
    <property type="component" value="Chromosome I"/>
</dbReference>
<accession>A0A7H8QI33</accession>
<dbReference type="InterPro" id="IPR050613">
    <property type="entry name" value="Sec_Metabolite_Reg"/>
</dbReference>
<name>A0A7H8QI33_TALRU</name>
<dbReference type="AlphaFoldDB" id="A0A7H8QI33"/>
<dbReference type="GO" id="GO:0005634">
    <property type="term" value="C:nucleus"/>
    <property type="evidence" value="ECO:0007669"/>
    <property type="project" value="UniProtKB-SubCell"/>
</dbReference>
<dbReference type="CDD" id="cd00067">
    <property type="entry name" value="GAL4"/>
    <property type="match status" value="1"/>
</dbReference>
<evidence type="ECO:0000256" key="6">
    <source>
        <dbReference type="ARBA" id="ARBA00023242"/>
    </source>
</evidence>
<dbReference type="InterPro" id="IPR001138">
    <property type="entry name" value="Zn2Cys6_DnaBD"/>
</dbReference>
<gene>
    <name evidence="9" type="ORF">TRUGW13939_00723</name>
</gene>
<evidence type="ECO:0000256" key="2">
    <source>
        <dbReference type="ARBA" id="ARBA00022723"/>
    </source>
</evidence>
<evidence type="ECO:0000256" key="4">
    <source>
        <dbReference type="ARBA" id="ARBA00023125"/>
    </source>
</evidence>
<reference evidence="10" key="1">
    <citation type="submission" date="2020-06" db="EMBL/GenBank/DDBJ databases">
        <title>A chromosome-scale genome assembly of Talaromyces rugulosus W13939.</title>
        <authorList>
            <person name="Wang B."/>
            <person name="Guo L."/>
            <person name="Ye K."/>
            <person name="Wang L."/>
        </authorList>
    </citation>
    <scope>NUCLEOTIDE SEQUENCE [LARGE SCALE GENOMIC DNA]</scope>
    <source>
        <strain evidence="10">W13939</strain>
    </source>
</reference>
<dbReference type="PANTHER" id="PTHR31001">
    <property type="entry name" value="UNCHARACTERIZED TRANSCRIPTIONAL REGULATORY PROTEIN"/>
    <property type="match status" value="1"/>
</dbReference>
<evidence type="ECO:0000313" key="9">
    <source>
        <dbReference type="EMBL" id="QKX53644.1"/>
    </source>
</evidence>
<dbReference type="SUPFAM" id="SSF57701">
    <property type="entry name" value="Zn2/Cys6 DNA-binding domain"/>
    <property type="match status" value="1"/>
</dbReference>
<evidence type="ECO:0000256" key="3">
    <source>
        <dbReference type="ARBA" id="ARBA00023015"/>
    </source>
</evidence>
<keyword evidence="2" id="KW-0479">Metal-binding</keyword>
<keyword evidence="6" id="KW-0539">Nucleus</keyword>
<protein>
    <recommendedName>
        <fullName evidence="8">Zn(2)-C6 fungal-type domain-containing protein</fullName>
    </recommendedName>
</protein>
<keyword evidence="10" id="KW-1185">Reference proteome</keyword>
<dbReference type="PANTHER" id="PTHR31001:SF49">
    <property type="entry name" value="ZN(II)2CYS6 TRANSCRIPTION FACTOR (EUROFUNG)"/>
    <property type="match status" value="1"/>
</dbReference>
<dbReference type="PROSITE" id="PS50048">
    <property type="entry name" value="ZN2_CY6_FUNGAL_2"/>
    <property type="match status" value="1"/>
</dbReference>